<dbReference type="Gene3D" id="1.10.3210.10">
    <property type="entry name" value="Hypothetical protein af1432"/>
    <property type="match status" value="1"/>
</dbReference>
<dbReference type="PANTHER" id="PTHR21174:SF0">
    <property type="entry name" value="HD PHOSPHOHYDROLASE FAMILY PROTEIN-RELATED"/>
    <property type="match status" value="1"/>
</dbReference>
<protein>
    <recommendedName>
        <fullName evidence="3">Metal-dependent phosphohydrolase</fullName>
    </recommendedName>
</protein>
<dbReference type="RefSeq" id="WP_088462784.1">
    <property type="nucleotide sequence ID" value="NZ_NIRR01000001.1"/>
</dbReference>
<keyword evidence="2" id="KW-1185">Reference proteome</keyword>
<reference evidence="1 2" key="1">
    <citation type="submission" date="2017-06" db="EMBL/GenBank/DDBJ databases">
        <title>Hymenobacter amundsenii sp. nov. isolated from regoliths in Antarctica.</title>
        <authorList>
            <person name="Sedlacek I."/>
            <person name="Kralova S."/>
            <person name="Pantucek R."/>
            <person name="Svec P."/>
            <person name="Holochova P."/>
            <person name="Stankova E."/>
            <person name="Vrbovska V."/>
            <person name="Busse H.-J."/>
        </authorList>
    </citation>
    <scope>NUCLEOTIDE SEQUENCE [LARGE SCALE GENOMIC DNA]</scope>
    <source>
        <strain evidence="1 2">CCM 8682</strain>
    </source>
</reference>
<dbReference type="PIRSF" id="PIRSF035170">
    <property type="entry name" value="HD_phosphohydro"/>
    <property type="match status" value="1"/>
</dbReference>
<dbReference type="InterPro" id="IPR009218">
    <property type="entry name" value="HD_phosphohydro"/>
</dbReference>
<evidence type="ECO:0000313" key="1">
    <source>
        <dbReference type="EMBL" id="OWP65174.1"/>
    </source>
</evidence>
<comment type="caution">
    <text evidence="1">The sequence shown here is derived from an EMBL/GenBank/DDBJ whole genome shotgun (WGS) entry which is preliminary data.</text>
</comment>
<dbReference type="Proteomes" id="UP000197277">
    <property type="component" value="Unassembled WGS sequence"/>
</dbReference>
<evidence type="ECO:0008006" key="3">
    <source>
        <dbReference type="Google" id="ProtNLM"/>
    </source>
</evidence>
<dbReference type="AlphaFoldDB" id="A0A246FTT3"/>
<accession>A0A246FTT3</accession>
<name>A0A246FTT3_9BACT</name>
<sequence length="198" mass="22639">MTDPLVADAALRDATYQQLIAAYDGPGRYYHNLHHLQTLLATVDEYAELVEDQPVVELAVWFHDAVYDYLSSENETRSAALARQFLACTNLSPERQARVVYLIECTARHTASHTPAPDLDFFLDADLRVLGAEPDDYAAYAHQIRQEYQLVPAELYRQGRRKVLAQLLNTPELYRTLEFRQRFGAAARQNLRKELDGL</sequence>
<evidence type="ECO:0000313" key="2">
    <source>
        <dbReference type="Proteomes" id="UP000197277"/>
    </source>
</evidence>
<dbReference type="SUPFAM" id="SSF109604">
    <property type="entry name" value="HD-domain/PDEase-like"/>
    <property type="match status" value="1"/>
</dbReference>
<dbReference type="OrthoDB" id="9808993at2"/>
<gene>
    <name evidence="1" type="ORF">CDA63_00815</name>
</gene>
<dbReference type="EMBL" id="NIRR01000001">
    <property type="protein sequence ID" value="OWP65174.1"/>
    <property type="molecule type" value="Genomic_DNA"/>
</dbReference>
<dbReference type="PANTHER" id="PTHR21174">
    <property type="match status" value="1"/>
</dbReference>
<proteinExistence type="predicted"/>
<organism evidence="1 2">
    <name type="scientific">Hymenobacter amundsenii</name>
    <dbReference type="NCBI Taxonomy" id="2006685"/>
    <lineage>
        <taxon>Bacteria</taxon>
        <taxon>Pseudomonadati</taxon>
        <taxon>Bacteroidota</taxon>
        <taxon>Cytophagia</taxon>
        <taxon>Cytophagales</taxon>
        <taxon>Hymenobacteraceae</taxon>
        <taxon>Hymenobacter</taxon>
    </lineage>
</organism>